<feature type="region of interest" description="Disordered" evidence="1">
    <location>
        <begin position="861"/>
        <end position="1018"/>
    </location>
</feature>
<proteinExistence type="predicted"/>
<feature type="region of interest" description="Disordered" evidence="1">
    <location>
        <begin position="45"/>
        <end position="72"/>
    </location>
</feature>
<feature type="compositionally biased region" description="Polar residues" evidence="1">
    <location>
        <begin position="754"/>
        <end position="764"/>
    </location>
</feature>
<evidence type="ECO:0000313" key="2">
    <source>
        <dbReference type="EMBL" id="KAF1982212.1"/>
    </source>
</evidence>
<dbReference type="EMBL" id="ML977187">
    <property type="protein sequence ID" value="KAF1982212.1"/>
    <property type="molecule type" value="Genomic_DNA"/>
</dbReference>
<sequence>MDAPPHIAHDPEAASDSPHSSPEFGVFLQALGTSALCTVISQRPSRAPTQVTVDQAQSSTLSTNPLDTSTARLSPPYLTLTLPTSLHTHLLASPPRMPRRPPRSLPRTRARTHARRLHFPAARCASPAHLNHHHLTTLTSQPEPLSRIIMPWPFRKRRRATVSEPAEPAAQVNTPVGLRTEPASLNTSRPTVGRRLSKRRHGPKRMPSKRQQAWEQSDNNYRPATPPPVFRTNIGSVENITALPGSRDLRTSPHLRPAQHNNADIPYQFHDQSMSLTSLPSARDRGKLQKTMSRKKRDTLDTLPRRKSSRKRKDEHVREEEIRAMSAQAPTKRSPAHSPSLLRRDSATERRGYQVRRLDVIVPRPVIRLSLNSQYASGGLGQSMWNTSRPDTSSNHKRRFSPTREVLREKRTIDNLADELDAGGLRELLERDTRRREKKRKEKEDKVRRKLEKEAEKQRRREQSGQEPETPTRTRSRRTEPKKQELGFSGTEPAVPPLPKERQLPQLQTKSEAYKPPQFTAEEPVSGAFNTGTYLNYPPEGHLPAVPWISRSDGLSIEVATPSDVQSFEPEISTAREVRLSQANISPPASPVGHARGPSNISEVADLQPNLIPEDTTPAPVLSPSQTRDSGRSSARRNSDTSGKRMGRWASIFRRNGRRKSGDRGRAPPEEPPFSNTSRESVSRHSLPSHLQQGVPTRKASGTPVRTQSRFREDLPELPLSPPDSRVNSPEVPRTDALAVPASGSDPSRASPDAETSNRSSLDSSAKPRTDSPVTPGGRASNIMAHSLASVDSEASWLSGRPSKRMSQQTRPRNSVGSGVGAGSSNVGKRNEEFSASYEELGIPEDQYFQRLTTRTSPSRAIAGLDAGQVTDHTVPAVTPGEESDNESNDGQITQRPSEEKAVVHGAVARQPTVVHRQPYMKSREGLLKEYNAGSGEEATVEDSATSPTSPTSPTSQDSDLPNVELQRATSVKIGKEHTRSVSAGSAKLLDIPARKGSTKSSSENLPPAIDSPVQPTH</sequence>
<feature type="compositionally biased region" description="Low complexity" evidence="1">
    <location>
        <begin position="946"/>
        <end position="956"/>
    </location>
</feature>
<feature type="compositionally biased region" description="Basic and acidic residues" evidence="1">
    <location>
        <begin position="660"/>
        <end position="669"/>
    </location>
</feature>
<dbReference type="OrthoDB" id="4152802at2759"/>
<reference evidence="2" key="1">
    <citation type="journal article" date="2020" name="Stud. Mycol.">
        <title>101 Dothideomycetes genomes: a test case for predicting lifestyles and emergence of pathogens.</title>
        <authorList>
            <person name="Haridas S."/>
            <person name="Albert R."/>
            <person name="Binder M."/>
            <person name="Bloem J."/>
            <person name="Labutti K."/>
            <person name="Salamov A."/>
            <person name="Andreopoulos B."/>
            <person name="Baker S."/>
            <person name="Barry K."/>
            <person name="Bills G."/>
            <person name="Bluhm B."/>
            <person name="Cannon C."/>
            <person name="Castanera R."/>
            <person name="Culley D."/>
            <person name="Daum C."/>
            <person name="Ezra D."/>
            <person name="Gonzalez J."/>
            <person name="Henrissat B."/>
            <person name="Kuo A."/>
            <person name="Liang C."/>
            <person name="Lipzen A."/>
            <person name="Lutzoni F."/>
            <person name="Magnuson J."/>
            <person name="Mondo S."/>
            <person name="Nolan M."/>
            <person name="Ohm R."/>
            <person name="Pangilinan J."/>
            <person name="Park H.-J."/>
            <person name="Ramirez L."/>
            <person name="Alfaro M."/>
            <person name="Sun H."/>
            <person name="Tritt A."/>
            <person name="Yoshinaga Y."/>
            <person name="Zwiers L.-H."/>
            <person name="Turgeon B."/>
            <person name="Goodwin S."/>
            <person name="Spatafora J."/>
            <person name="Crous P."/>
            <person name="Grigoriev I."/>
        </authorList>
    </citation>
    <scope>NUCLEOTIDE SEQUENCE</scope>
    <source>
        <strain evidence="2">CBS 113979</strain>
    </source>
</reference>
<keyword evidence="3" id="KW-1185">Reference proteome</keyword>
<organism evidence="2 3">
    <name type="scientific">Aulographum hederae CBS 113979</name>
    <dbReference type="NCBI Taxonomy" id="1176131"/>
    <lineage>
        <taxon>Eukaryota</taxon>
        <taxon>Fungi</taxon>
        <taxon>Dikarya</taxon>
        <taxon>Ascomycota</taxon>
        <taxon>Pezizomycotina</taxon>
        <taxon>Dothideomycetes</taxon>
        <taxon>Pleosporomycetidae</taxon>
        <taxon>Aulographales</taxon>
        <taxon>Aulographaceae</taxon>
    </lineage>
</organism>
<protein>
    <submittedName>
        <fullName evidence="2">Uncharacterized protein</fullName>
    </submittedName>
</protein>
<feature type="compositionally biased region" description="Polar residues" evidence="1">
    <location>
        <begin position="674"/>
        <end position="695"/>
    </location>
</feature>
<gene>
    <name evidence="2" type="ORF">K402DRAFT_407863</name>
</gene>
<feature type="compositionally biased region" description="Basic and acidic residues" evidence="1">
    <location>
        <begin position="442"/>
        <end position="464"/>
    </location>
</feature>
<feature type="compositionally biased region" description="Polar residues" evidence="1">
    <location>
        <begin position="209"/>
        <end position="222"/>
    </location>
</feature>
<feature type="region of interest" description="Disordered" evidence="1">
    <location>
        <begin position="1"/>
        <end position="21"/>
    </location>
</feature>
<evidence type="ECO:0000256" key="1">
    <source>
        <dbReference type="SAM" id="MobiDB-lite"/>
    </source>
</evidence>
<feature type="region of interest" description="Disordered" evidence="1">
    <location>
        <begin position="276"/>
        <end position="349"/>
    </location>
</feature>
<name>A0A6G1GN12_9PEZI</name>
<evidence type="ECO:0000313" key="3">
    <source>
        <dbReference type="Proteomes" id="UP000800041"/>
    </source>
</evidence>
<feature type="region of interest" description="Disordered" evidence="1">
    <location>
        <begin position="434"/>
        <end position="525"/>
    </location>
</feature>
<accession>A0A6G1GN12</accession>
<dbReference type="Proteomes" id="UP000800041">
    <property type="component" value="Unassembled WGS sequence"/>
</dbReference>
<feature type="region of interest" description="Disordered" evidence="1">
    <location>
        <begin position="562"/>
        <end position="833"/>
    </location>
</feature>
<feature type="compositionally biased region" description="Polar residues" evidence="1">
    <location>
        <begin position="383"/>
        <end position="393"/>
    </location>
</feature>
<dbReference type="AlphaFoldDB" id="A0A6G1GN12"/>
<feature type="region of interest" description="Disordered" evidence="1">
    <location>
        <begin position="176"/>
        <end position="235"/>
    </location>
</feature>
<feature type="compositionally biased region" description="Basic residues" evidence="1">
    <location>
        <begin position="195"/>
        <end position="208"/>
    </location>
</feature>
<feature type="compositionally biased region" description="Basic and acidic residues" evidence="1">
    <location>
        <begin position="312"/>
        <end position="323"/>
    </location>
</feature>
<feature type="region of interest" description="Disordered" evidence="1">
    <location>
        <begin position="376"/>
        <end position="406"/>
    </location>
</feature>